<dbReference type="GeneID" id="112272038"/>
<evidence type="ECO:0000313" key="1">
    <source>
        <dbReference type="EMBL" id="PNT67352.1"/>
    </source>
</evidence>
<organism evidence="1">
    <name type="scientific">Brachypodium distachyon</name>
    <name type="common">Purple false brome</name>
    <name type="synonym">Trachynia distachya</name>
    <dbReference type="NCBI Taxonomy" id="15368"/>
    <lineage>
        <taxon>Eukaryota</taxon>
        <taxon>Viridiplantae</taxon>
        <taxon>Streptophyta</taxon>
        <taxon>Embryophyta</taxon>
        <taxon>Tracheophyta</taxon>
        <taxon>Spermatophyta</taxon>
        <taxon>Magnoliopsida</taxon>
        <taxon>Liliopsida</taxon>
        <taxon>Poales</taxon>
        <taxon>Poaceae</taxon>
        <taxon>BOP clade</taxon>
        <taxon>Pooideae</taxon>
        <taxon>Stipodae</taxon>
        <taxon>Brachypodieae</taxon>
        <taxon>Brachypodium</taxon>
    </lineage>
</organism>
<dbReference type="EnsemblPlants" id="PNT67352">
    <property type="protein sequence ID" value="PNT67352"/>
    <property type="gene ID" value="BRADI_3g25790v3"/>
</dbReference>
<dbReference type="Gramene" id="PNT67352">
    <property type="protein sequence ID" value="PNT67352"/>
    <property type="gene ID" value="BRADI_3g25790v3"/>
</dbReference>
<evidence type="ECO:0000313" key="2">
    <source>
        <dbReference type="EnsemblPlants" id="PNT67352"/>
    </source>
</evidence>
<reference evidence="1 2" key="1">
    <citation type="journal article" date="2010" name="Nature">
        <title>Genome sequencing and analysis of the model grass Brachypodium distachyon.</title>
        <authorList>
            <consortium name="International Brachypodium Initiative"/>
        </authorList>
    </citation>
    <scope>NUCLEOTIDE SEQUENCE [LARGE SCALE GENOMIC DNA]</scope>
    <source>
        <strain evidence="1">Bd21</strain>
        <strain evidence="2">cv. Bd21</strain>
    </source>
</reference>
<dbReference type="AlphaFoldDB" id="A0A2K2CZ95"/>
<name>A0A2K2CZ95_BRADI</name>
<reference evidence="2" key="3">
    <citation type="submission" date="2018-08" db="UniProtKB">
        <authorList>
            <consortium name="EnsemblPlants"/>
        </authorList>
    </citation>
    <scope>IDENTIFICATION</scope>
    <source>
        <strain evidence="2">cv. Bd21</strain>
    </source>
</reference>
<dbReference type="RefSeq" id="XP_024318328.1">
    <property type="nucleotide sequence ID" value="XM_024462560.1"/>
</dbReference>
<keyword evidence="3" id="KW-1185">Reference proteome</keyword>
<protein>
    <submittedName>
        <fullName evidence="1 2">Uncharacterized protein</fullName>
    </submittedName>
</protein>
<sequence>MSNCETTQGFPEVLREIMRHIGFRYQPEYTVFEDYRDFNQEYYRVVVRLHQDMPSEKFPVHKAVGTGHTIELAIQQVAYMCVTLLRMKYERLDKGPFKYIPRGFIACENMFFTLPGLPDEKVANDSYDFCNFVSSQEHMMANMRAKVEHYRKQLWIALGHLSAVVDAGMYENGVRYPPSPLAPELLHAFPVDGFTTTRGPPRVFESTYLPRQFLYGEQKVDAYVFPYSPQLLPRF</sequence>
<gene>
    <name evidence="2" type="primary">LOC112272038</name>
    <name evidence="1" type="ORF">BRADI_3g25790v3</name>
</gene>
<accession>A0A2K2CZ95</accession>
<proteinExistence type="predicted"/>
<reference evidence="1" key="2">
    <citation type="submission" date="2017-06" db="EMBL/GenBank/DDBJ databases">
        <title>WGS assembly of Brachypodium distachyon.</title>
        <authorList>
            <consortium name="The International Brachypodium Initiative"/>
            <person name="Lucas S."/>
            <person name="Harmon-Smith M."/>
            <person name="Lail K."/>
            <person name="Tice H."/>
            <person name="Grimwood J."/>
            <person name="Bruce D."/>
            <person name="Barry K."/>
            <person name="Shu S."/>
            <person name="Lindquist E."/>
            <person name="Wang M."/>
            <person name="Pitluck S."/>
            <person name="Vogel J.P."/>
            <person name="Garvin D.F."/>
            <person name="Mockler T.C."/>
            <person name="Schmutz J."/>
            <person name="Rokhsar D."/>
            <person name="Bevan M.W."/>
        </authorList>
    </citation>
    <scope>NUCLEOTIDE SEQUENCE</scope>
    <source>
        <strain evidence="1">Bd21</strain>
    </source>
</reference>
<evidence type="ECO:0000313" key="3">
    <source>
        <dbReference type="Proteomes" id="UP000008810"/>
    </source>
</evidence>
<dbReference type="EMBL" id="CM000882">
    <property type="protein sequence ID" value="PNT67352.1"/>
    <property type="molecule type" value="Genomic_DNA"/>
</dbReference>
<dbReference type="OrthoDB" id="10373072at2759"/>
<dbReference type="Proteomes" id="UP000008810">
    <property type="component" value="Chromosome 3"/>
</dbReference>